<dbReference type="PANTHER" id="PTHR32329:SF2">
    <property type="entry name" value="BIFUNCTIONAL PROTEIN [INCLUDES 2-HYDROXYACYL-COA DEHYDRATASE (N-TER) AND ITS ACTIVATOR DOMAIN (C_TERM)"/>
    <property type="match status" value="1"/>
</dbReference>
<proteinExistence type="predicted"/>
<dbReference type="Proteomes" id="UP000230956">
    <property type="component" value="Unassembled WGS sequence"/>
</dbReference>
<organism evidence="1 2">
    <name type="scientific">Candidatus Aquicultor secundus</name>
    <dbReference type="NCBI Taxonomy" id="1973895"/>
    <lineage>
        <taxon>Bacteria</taxon>
        <taxon>Bacillati</taxon>
        <taxon>Actinomycetota</taxon>
        <taxon>Candidatus Aquicultoria</taxon>
        <taxon>Candidatus Aquicultorales</taxon>
        <taxon>Candidatus Aquicultoraceae</taxon>
        <taxon>Candidatus Aquicultor</taxon>
    </lineage>
</organism>
<sequence>MKVTFPHMGKLDRVFIDIFTRTGIDYLVPPRTSSKTLQRGLRYSPEFACLPLKVTIGNFIEAIEAGADTLLMAGGVGPCRFGYYAEIQKCVLEEAGYKFDMIVLEPPAAGWMGFINTLKILAPGKSIYQIWQLIKVSFSKARILDELEKHALKYRAYEVNRGGTTKAYKKALDIMSPAMTEEEIAQAKAEAFAVLKAVEKDMDRDVLKVGIIGEFYILLEPFVNFDIEEYLGNMGVSLERSVFLTDWISPSTKNQIMGISDDEIAAAAKPYLNHFVGGEGLPSVGHTCVYAKEGLDGVIHLFPFTCMPDTIAKSILPMVSRDLDIPVISFVIDEQTGRAGILTRLEAFIDLLASRKKHRTRELVGRT</sequence>
<evidence type="ECO:0000313" key="2">
    <source>
        <dbReference type="Proteomes" id="UP000230956"/>
    </source>
</evidence>
<dbReference type="AlphaFoldDB" id="A0A2M7T6W5"/>
<dbReference type="EMBL" id="PFNG01000183">
    <property type="protein sequence ID" value="PIZ36981.1"/>
    <property type="molecule type" value="Genomic_DNA"/>
</dbReference>
<dbReference type="Gene3D" id="3.40.50.11900">
    <property type="match status" value="1"/>
</dbReference>
<accession>A0A2M7T6W5</accession>
<evidence type="ECO:0000313" key="1">
    <source>
        <dbReference type="EMBL" id="PIZ36981.1"/>
    </source>
</evidence>
<protein>
    <submittedName>
        <fullName evidence="1">CoA protein activase</fullName>
    </submittedName>
</protein>
<dbReference type="PANTHER" id="PTHR32329">
    <property type="entry name" value="BIFUNCTIONAL PROTEIN [INCLUDES 2-HYDROXYACYL-COA DEHYDRATASE (N-TER) AND ITS ACTIVATOR DOMAIN (C_TERM)-RELATED"/>
    <property type="match status" value="1"/>
</dbReference>
<comment type="caution">
    <text evidence="1">The sequence shown here is derived from an EMBL/GenBank/DDBJ whole genome shotgun (WGS) entry which is preliminary data.</text>
</comment>
<dbReference type="RefSeq" id="WP_286977092.1">
    <property type="nucleotide sequence ID" value="NZ_PEXG01000216.1"/>
</dbReference>
<dbReference type="InterPro" id="IPR051805">
    <property type="entry name" value="Dehydratase_Activator_Redct"/>
</dbReference>
<name>A0A2M7T6W5_9ACTN</name>
<gene>
    <name evidence="1" type="ORF">COY37_07865</name>
</gene>
<reference evidence="2" key="1">
    <citation type="submission" date="2017-09" db="EMBL/GenBank/DDBJ databases">
        <title>Depth-based differentiation of microbial function through sediment-hosted aquifers and enrichment of novel symbionts in the deep terrestrial subsurface.</title>
        <authorList>
            <person name="Probst A.J."/>
            <person name="Ladd B."/>
            <person name="Jarett J.K."/>
            <person name="Geller-Mcgrath D.E."/>
            <person name="Sieber C.M.K."/>
            <person name="Emerson J.B."/>
            <person name="Anantharaman K."/>
            <person name="Thomas B.C."/>
            <person name="Malmstrom R."/>
            <person name="Stieglmeier M."/>
            <person name="Klingl A."/>
            <person name="Woyke T."/>
            <person name="Ryan C.M."/>
            <person name="Banfield J.F."/>
        </authorList>
    </citation>
    <scope>NUCLEOTIDE SEQUENCE [LARGE SCALE GENOMIC DNA]</scope>
</reference>